<gene>
    <name evidence="1" type="ORF">B296_00052433</name>
</gene>
<name>A0A426X5J9_ENSVE</name>
<accession>A0A426X5J9</accession>
<dbReference type="Proteomes" id="UP000287651">
    <property type="component" value="Unassembled WGS sequence"/>
</dbReference>
<sequence>VNSMHRVDAVGNSSGVHREFTEGIRSLPGWRKGVHQKRTETYQKIVGGSRKAYRELEWSYDGPRSSLSIGSGFGRCSGILSEFARGFIEGIRKLARNMSEDYRKKTDDLPQECQRLPDWRKLGLSLSLWSLSSTESEERVSSSGAVGVEPWGWLTDCAVVMLGVPDLTSSGGVASYQEESAWLSSILVHMLIGIGREEAGKLKKGRLGLLGNAPRLGLLGSTPQDASDFSSG</sequence>
<evidence type="ECO:0000313" key="2">
    <source>
        <dbReference type="Proteomes" id="UP000287651"/>
    </source>
</evidence>
<protein>
    <submittedName>
        <fullName evidence="1">Uncharacterized protein</fullName>
    </submittedName>
</protein>
<dbReference type="EMBL" id="AMZH03026117">
    <property type="protein sequence ID" value="RRT34757.1"/>
    <property type="molecule type" value="Genomic_DNA"/>
</dbReference>
<evidence type="ECO:0000313" key="1">
    <source>
        <dbReference type="EMBL" id="RRT34757.1"/>
    </source>
</evidence>
<proteinExistence type="predicted"/>
<dbReference type="AlphaFoldDB" id="A0A426X5J9"/>
<feature type="non-terminal residue" evidence="1">
    <location>
        <position position="1"/>
    </location>
</feature>
<reference evidence="1 2" key="1">
    <citation type="journal article" date="2014" name="Agronomy (Basel)">
        <title>A Draft Genome Sequence for Ensete ventricosum, the Drought-Tolerant Tree Against Hunger.</title>
        <authorList>
            <person name="Harrison J."/>
            <person name="Moore K.A."/>
            <person name="Paszkiewicz K."/>
            <person name="Jones T."/>
            <person name="Grant M."/>
            <person name="Ambacheew D."/>
            <person name="Muzemil S."/>
            <person name="Studholme D.J."/>
        </authorList>
    </citation>
    <scope>NUCLEOTIDE SEQUENCE [LARGE SCALE GENOMIC DNA]</scope>
</reference>
<comment type="caution">
    <text evidence="1">The sequence shown here is derived from an EMBL/GenBank/DDBJ whole genome shotgun (WGS) entry which is preliminary data.</text>
</comment>
<organism evidence="1 2">
    <name type="scientific">Ensete ventricosum</name>
    <name type="common">Abyssinian banana</name>
    <name type="synonym">Musa ensete</name>
    <dbReference type="NCBI Taxonomy" id="4639"/>
    <lineage>
        <taxon>Eukaryota</taxon>
        <taxon>Viridiplantae</taxon>
        <taxon>Streptophyta</taxon>
        <taxon>Embryophyta</taxon>
        <taxon>Tracheophyta</taxon>
        <taxon>Spermatophyta</taxon>
        <taxon>Magnoliopsida</taxon>
        <taxon>Liliopsida</taxon>
        <taxon>Zingiberales</taxon>
        <taxon>Musaceae</taxon>
        <taxon>Ensete</taxon>
    </lineage>
</organism>